<evidence type="ECO:0000256" key="1">
    <source>
        <dbReference type="SAM" id="Phobius"/>
    </source>
</evidence>
<evidence type="ECO:0000313" key="3">
    <source>
        <dbReference type="Proteomes" id="UP000315439"/>
    </source>
</evidence>
<dbReference type="AlphaFoldDB" id="A0A545U4D7"/>
<feature type="transmembrane region" description="Helical" evidence="1">
    <location>
        <begin position="132"/>
        <end position="154"/>
    </location>
</feature>
<dbReference type="EMBL" id="VIKS01000014">
    <property type="protein sequence ID" value="TQV84339.1"/>
    <property type="molecule type" value="Genomic_DNA"/>
</dbReference>
<accession>A0A545U4D7</accession>
<feature type="transmembrane region" description="Helical" evidence="1">
    <location>
        <begin position="6"/>
        <end position="32"/>
    </location>
</feature>
<reference evidence="2 3" key="1">
    <citation type="submission" date="2019-07" db="EMBL/GenBank/DDBJ databases">
        <title>Draft genome for Aliikangiella sp. M105.</title>
        <authorList>
            <person name="Wang G."/>
        </authorList>
    </citation>
    <scope>NUCLEOTIDE SEQUENCE [LARGE SCALE GENOMIC DNA]</scope>
    <source>
        <strain evidence="2 3">M105</strain>
    </source>
</reference>
<feature type="transmembrane region" description="Helical" evidence="1">
    <location>
        <begin position="166"/>
        <end position="185"/>
    </location>
</feature>
<feature type="transmembrane region" description="Helical" evidence="1">
    <location>
        <begin position="99"/>
        <end position="120"/>
    </location>
</feature>
<evidence type="ECO:0008006" key="4">
    <source>
        <dbReference type="Google" id="ProtNLM"/>
    </source>
</evidence>
<evidence type="ECO:0000313" key="2">
    <source>
        <dbReference type="EMBL" id="TQV84339.1"/>
    </source>
</evidence>
<protein>
    <recommendedName>
        <fullName evidence="4">DUF2306 domain-containing protein</fullName>
    </recommendedName>
</protein>
<proteinExistence type="predicted"/>
<comment type="caution">
    <text evidence="2">The sequence shown here is derived from an EMBL/GenBank/DDBJ whole genome shotgun (WGS) entry which is preliminary data.</text>
</comment>
<name>A0A545U4D7_9GAMM</name>
<dbReference type="OrthoDB" id="5984490at2"/>
<keyword evidence="1" id="KW-1133">Transmembrane helix</keyword>
<sequence length="225" mass="24726">MTIFSSIISSLVAIHIGAGAIGLISGSLALMFRKGSNQHKKSGKIFLVAMLVMALTGVFIAYSRSIMLSFANGLLVIYLVSTGWMAVKRKAGEIGNFEKGALALALCIFTMLLTFGFQAIETGSKDGFPPQVFFFFASVAAISAVLDIKMIYHGGVAGTIRITRHLWRMCFPLFMATAAFFLGQAKIFPDPLRKIEFLAAPVIVIVLLMMFWLVRVRLLNRYTRI</sequence>
<keyword evidence="3" id="KW-1185">Reference proteome</keyword>
<gene>
    <name evidence="2" type="ORF">FLL46_22195</name>
</gene>
<organism evidence="2 3">
    <name type="scientific">Aliikangiella coralliicola</name>
    <dbReference type="NCBI Taxonomy" id="2592383"/>
    <lineage>
        <taxon>Bacteria</taxon>
        <taxon>Pseudomonadati</taxon>
        <taxon>Pseudomonadota</taxon>
        <taxon>Gammaproteobacteria</taxon>
        <taxon>Oceanospirillales</taxon>
        <taxon>Pleioneaceae</taxon>
        <taxon>Aliikangiella</taxon>
    </lineage>
</organism>
<feature type="transmembrane region" description="Helical" evidence="1">
    <location>
        <begin position="44"/>
        <end position="62"/>
    </location>
</feature>
<keyword evidence="1" id="KW-0472">Membrane</keyword>
<keyword evidence="1" id="KW-0812">Transmembrane</keyword>
<dbReference type="Proteomes" id="UP000315439">
    <property type="component" value="Unassembled WGS sequence"/>
</dbReference>
<dbReference type="RefSeq" id="WP_142933868.1">
    <property type="nucleotide sequence ID" value="NZ_ML660170.1"/>
</dbReference>
<feature type="transmembrane region" description="Helical" evidence="1">
    <location>
        <begin position="68"/>
        <end position="87"/>
    </location>
</feature>
<feature type="transmembrane region" description="Helical" evidence="1">
    <location>
        <begin position="197"/>
        <end position="214"/>
    </location>
</feature>